<reference evidence="1" key="1">
    <citation type="submission" date="2023-07" db="EMBL/GenBank/DDBJ databases">
        <title>Genomic Encyclopedia of Type Strains, Phase IV (KMG-IV): sequencing the most valuable type-strain genomes for metagenomic binning, comparative biology and taxonomic classification.</title>
        <authorList>
            <person name="Goeker M."/>
        </authorList>
    </citation>
    <scope>NUCLEOTIDE SEQUENCE</scope>
    <source>
        <strain evidence="1">DSM 24202</strain>
    </source>
</reference>
<organism evidence="1 2">
    <name type="scientific">Oligosphaera ethanolica</name>
    <dbReference type="NCBI Taxonomy" id="760260"/>
    <lineage>
        <taxon>Bacteria</taxon>
        <taxon>Pseudomonadati</taxon>
        <taxon>Lentisphaerota</taxon>
        <taxon>Oligosphaeria</taxon>
        <taxon>Oligosphaerales</taxon>
        <taxon>Oligosphaeraceae</taxon>
        <taxon>Oligosphaera</taxon>
    </lineage>
</organism>
<gene>
    <name evidence="1" type="ORF">J3R75_003984</name>
</gene>
<sequence length="94" mass="11116">MTNGNREFSDGGMPWRSFMVTRRIYVMVHVNERDWPEDDRKLLRKFDITMLSRFAELRPAEFITEAFVAQQTKPRLSKELIELLAKLPQAQMKG</sequence>
<dbReference type="Proteomes" id="UP001238163">
    <property type="component" value="Unassembled WGS sequence"/>
</dbReference>
<dbReference type="EMBL" id="JAUSVL010000001">
    <property type="protein sequence ID" value="MDQ0291877.1"/>
    <property type="molecule type" value="Genomic_DNA"/>
</dbReference>
<evidence type="ECO:0000313" key="1">
    <source>
        <dbReference type="EMBL" id="MDQ0291877.1"/>
    </source>
</evidence>
<dbReference type="AlphaFoldDB" id="A0AAE3VJH1"/>
<keyword evidence="2" id="KW-1185">Reference proteome</keyword>
<proteinExistence type="predicted"/>
<dbReference type="RefSeq" id="WP_307265276.1">
    <property type="nucleotide sequence ID" value="NZ_JAUSVL010000001.1"/>
</dbReference>
<evidence type="ECO:0000313" key="2">
    <source>
        <dbReference type="Proteomes" id="UP001238163"/>
    </source>
</evidence>
<name>A0AAE3VJH1_9BACT</name>
<protein>
    <submittedName>
        <fullName evidence="1">Uncharacterized protein</fullName>
    </submittedName>
</protein>
<accession>A0AAE3VJH1</accession>
<comment type="caution">
    <text evidence="1">The sequence shown here is derived from an EMBL/GenBank/DDBJ whole genome shotgun (WGS) entry which is preliminary data.</text>
</comment>